<evidence type="ECO:0008006" key="3">
    <source>
        <dbReference type="Google" id="ProtNLM"/>
    </source>
</evidence>
<dbReference type="Proteomes" id="UP001208567">
    <property type="component" value="Unassembled WGS sequence"/>
</dbReference>
<reference evidence="1 2" key="1">
    <citation type="journal article" date="2024" name="Int. J. Syst. Evol. Microbiol.">
        <title>Clostridium omnivorum sp. nov., isolated from anoxic soil under the treatment of reductive soil disinfestation.</title>
        <authorList>
            <person name="Ueki A."/>
            <person name="Tonouchi A."/>
            <person name="Kaku N."/>
            <person name="Honma S."/>
            <person name="Ueki K."/>
        </authorList>
    </citation>
    <scope>NUCLEOTIDE SEQUENCE [LARGE SCALE GENOMIC DNA]</scope>
    <source>
        <strain evidence="1 2">E14</strain>
    </source>
</reference>
<name>A0ABQ5N8Q0_9CLOT</name>
<protein>
    <recommendedName>
        <fullName evidence="3">WYL domain-containing protein</fullName>
    </recommendedName>
</protein>
<organism evidence="1 2">
    <name type="scientific">Clostridium omnivorum</name>
    <dbReference type="NCBI Taxonomy" id="1604902"/>
    <lineage>
        <taxon>Bacteria</taxon>
        <taxon>Bacillati</taxon>
        <taxon>Bacillota</taxon>
        <taxon>Clostridia</taxon>
        <taxon>Eubacteriales</taxon>
        <taxon>Clostridiaceae</taxon>
        <taxon>Clostridium</taxon>
    </lineage>
</organism>
<sequence>MIEHILKASLERNMIITIIYQKGGEITIRNIKVLDLEKEHIKAYCYLRKEKRIFKKENILSAAFFSSNTLKDINI</sequence>
<dbReference type="EMBL" id="BRXR01000001">
    <property type="protein sequence ID" value="GLC31562.1"/>
    <property type="molecule type" value="Genomic_DNA"/>
</dbReference>
<accession>A0ABQ5N8Q0</accession>
<comment type="caution">
    <text evidence="1">The sequence shown here is derived from an EMBL/GenBank/DDBJ whole genome shotgun (WGS) entry which is preliminary data.</text>
</comment>
<keyword evidence="2" id="KW-1185">Reference proteome</keyword>
<evidence type="ECO:0000313" key="1">
    <source>
        <dbReference type="EMBL" id="GLC31562.1"/>
    </source>
</evidence>
<dbReference type="RefSeq" id="WP_264850897.1">
    <property type="nucleotide sequence ID" value="NZ_BRXR01000001.1"/>
</dbReference>
<evidence type="ECO:0000313" key="2">
    <source>
        <dbReference type="Proteomes" id="UP001208567"/>
    </source>
</evidence>
<proteinExistence type="predicted"/>
<gene>
    <name evidence="1" type="ORF">bsdE14_29720</name>
</gene>